<reference evidence="2" key="1">
    <citation type="submission" date="2018-02" db="EMBL/GenBank/DDBJ databases">
        <title>Rhizophora mucronata_Transcriptome.</title>
        <authorList>
            <person name="Meera S.P."/>
            <person name="Sreeshan A."/>
            <person name="Augustine A."/>
        </authorList>
    </citation>
    <scope>NUCLEOTIDE SEQUENCE</scope>
    <source>
        <tissue evidence="2">Leaf</tissue>
    </source>
</reference>
<feature type="compositionally biased region" description="Basic and acidic residues" evidence="1">
    <location>
        <begin position="138"/>
        <end position="147"/>
    </location>
</feature>
<name>A0A2P2P5V4_RHIMU</name>
<evidence type="ECO:0000313" key="2">
    <source>
        <dbReference type="EMBL" id="MBX50033.1"/>
    </source>
</evidence>
<dbReference type="EMBL" id="GGEC01069549">
    <property type="protein sequence ID" value="MBX50033.1"/>
    <property type="molecule type" value="Transcribed_RNA"/>
</dbReference>
<feature type="compositionally biased region" description="Basic residues" evidence="1">
    <location>
        <begin position="127"/>
        <end position="137"/>
    </location>
</feature>
<evidence type="ECO:0000256" key="1">
    <source>
        <dbReference type="SAM" id="MobiDB-lite"/>
    </source>
</evidence>
<proteinExistence type="predicted"/>
<sequence length="147" mass="16670">MGMGTGMGKDTDYLGDSYSPSFPEADNCQNYREVEAPLFLFLLLFLLLPPASRGYECDPNPSLGSTRMTLMIDANESLQFPPPLLPTVSSCNCGNCCPMNAKSTWKESSSLISLPEKAMEAPETKERKRRRSQAPRRRIYEWRRRRP</sequence>
<feature type="compositionally biased region" description="Basic and acidic residues" evidence="1">
    <location>
        <begin position="117"/>
        <end position="126"/>
    </location>
</feature>
<feature type="region of interest" description="Disordered" evidence="1">
    <location>
        <begin position="108"/>
        <end position="147"/>
    </location>
</feature>
<dbReference type="AlphaFoldDB" id="A0A2P2P5V4"/>
<organism evidence="2">
    <name type="scientific">Rhizophora mucronata</name>
    <name type="common">Asiatic mangrove</name>
    <dbReference type="NCBI Taxonomy" id="61149"/>
    <lineage>
        <taxon>Eukaryota</taxon>
        <taxon>Viridiplantae</taxon>
        <taxon>Streptophyta</taxon>
        <taxon>Embryophyta</taxon>
        <taxon>Tracheophyta</taxon>
        <taxon>Spermatophyta</taxon>
        <taxon>Magnoliopsida</taxon>
        <taxon>eudicotyledons</taxon>
        <taxon>Gunneridae</taxon>
        <taxon>Pentapetalae</taxon>
        <taxon>rosids</taxon>
        <taxon>fabids</taxon>
        <taxon>Malpighiales</taxon>
        <taxon>Rhizophoraceae</taxon>
        <taxon>Rhizophora</taxon>
    </lineage>
</organism>
<protein>
    <submittedName>
        <fullName evidence="2">Uncharacterized protein</fullName>
    </submittedName>
</protein>
<accession>A0A2P2P5V4</accession>